<comment type="caution">
    <text evidence="7">The sequence shown here is derived from an EMBL/GenBank/DDBJ whole genome shotgun (WGS) entry which is preliminary data.</text>
</comment>
<keyword evidence="4" id="KW-0804">Transcription</keyword>
<proteinExistence type="inferred from homology"/>
<dbReference type="InterPro" id="IPR007627">
    <property type="entry name" value="RNA_pol_sigma70_r2"/>
</dbReference>
<sequence>MPQALRNQMDKAYIYELFAEVVERDDEVAFRQIYQRLFIPLFRFSLSLVKSKEAAEEIVQDVFLGLWKKRKQLLPVKDIPTYLFVSVKNRALNQLKKDAAKNEISLDELGEVNLTFTADPEQLLITGELLRKLDRTIAALPPKCRLIYMLVKQHGLKYHEVAQVLQLSAKTVENQLAIAMKKLVQSLSFSMEQHTVKRNR</sequence>
<dbReference type="EMBL" id="BAABFN010000005">
    <property type="protein sequence ID" value="GAA4311790.1"/>
    <property type="molecule type" value="Genomic_DNA"/>
</dbReference>
<keyword evidence="2" id="KW-0805">Transcription regulation</keyword>
<dbReference type="Gene3D" id="1.10.10.10">
    <property type="entry name" value="Winged helix-like DNA-binding domain superfamily/Winged helix DNA-binding domain"/>
    <property type="match status" value="1"/>
</dbReference>
<evidence type="ECO:0000256" key="3">
    <source>
        <dbReference type="ARBA" id="ARBA00023082"/>
    </source>
</evidence>
<comment type="similarity">
    <text evidence="1">Belongs to the sigma-70 factor family. ECF subfamily.</text>
</comment>
<dbReference type="InterPro" id="IPR039425">
    <property type="entry name" value="RNA_pol_sigma-70-like"/>
</dbReference>
<dbReference type="SUPFAM" id="SSF88946">
    <property type="entry name" value="Sigma2 domain of RNA polymerase sigma factors"/>
    <property type="match status" value="1"/>
</dbReference>
<evidence type="ECO:0000256" key="2">
    <source>
        <dbReference type="ARBA" id="ARBA00023015"/>
    </source>
</evidence>
<dbReference type="InterPro" id="IPR036388">
    <property type="entry name" value="WH-like_DNA-bd_sf"/>
</dbReference>
<dbReference type="InterPro" id="IPR013249">
    <property type="entry name" value="RNA_pol_sigma70_r4_t2"/>
</dbReference>
<dbReference type="InterPro" id="IPR013324">
    <property type="entry name" value="RNA_pol_sigma_r3/r4-like"/>
</dbReference>
<keyword evidence="8" id="KW-1185">Reference proteome</keyword>
<name>A0ABP8FVC2_9BACT</name>
<evidence type="ECO:0000259" key="6">
    <source>
        <dbReference type="Pfam" id="PF08281"/>
    </source>
</evidence>
<feature type="domain" description="RNA polymerase sigma factor 70 region 4 type 2" evidence="6">
    <location>
        <begin position="131"/>
        <end position="183"/>
    </location>
</feature>
<dbReference type="Gene3D" id="1.10.1740.10">
    <property type="match status" value="1"/>
</dbReference>
<dbReference type="PANTHER" id="PTHR43133">
    <property type="entry name" value="RNA POLYMERASE ECF-TYPE SIGMA FACTO"/>
    <property type="match status" value="1"/>
</dbReference>
<dbReference type="PANTHER" id="PTHR43133:SF46">
    <property type="entry name" value="RNA POLYMERASE SIGMA-70 FACTOR ECF SUBFAMILY"/>
    <property type="match status" value="1"/>
</dbReference>
<feature type="domain" description="RNA polymerase sigma-70 region 2" evidence="5">
    <location>
        <begin position="35"/>
        <end position="98"/>
    </location>
</feature>
<dbReference type="InterPro" id="IPR014284">
    <property type="entry name" value="RNA_pol_sigma-70_dom"/>
</dbReference>
<dbReference type="InterPro" id="IPR014327">
    <property type="entry name" value="RNA_pol_sigma70_bacteroid"/>
</dbReference>
<evidence type="ECO:0000256" key="1">
    <source>
        <dbReference type="ARBA" id="ARBA00010641"/>
    </source>
</evidence>
<accession>A0ABP8FVC2</accession>
<evidence type="ECO:0000259" key="5">
    <source>
        <dbReference type="Pfam" id="PF04542"/>
    </source>
</evidence>
<evidence type="ECO:0000313" key="8">
    <source>
        <dbReference type="Proteomes" id="UP001501207"/>
    </source>
</evidence>
<dbReference type="NCBIfam" id="TIGR02937">
    <property type="entry name" value="sigma70-ECF"/>
    <property type="match status" value="1"/>
</dbReference>
<dbReference type="Pfam" id="PF04542">
    <property type="entry name" value="Sigma70_r2"/>
    <property type="match status" value="1"/>
</dbReference>
<protein>
    <submittedName>
        <fullName evidence="7">RNA polymerase sigma-70 factor</fullName>
    </submittedName>
</protein>
<evidence type="ECO:0000313" key="7">
    <source>
        <dbReference type="EMBL" id="GAA4311790.1"/>
    </source>
</evidence>
<dbReference type="InterPro" id="IPR013325">
    <property type="entry name" value="RNA_pol_sigma_r2"/>
</dbReference>
<dbReference type="SUPFAM" id="SSF88659">
    <property type="entry name" value="Sigma3 and sigma4 domains of RNA polymerase sigma factors"/>
    <property type="match status" value="1"/>
</dbReference>
<dbReference type="RefSeq" id="WP_344979010.1">
    <property type="nucleotide sequence ID" value="NZ_BAABFN010000005.1"/>
</dbReference>
<organism evidence="7 8">
    <name type="scientific">Compostibacter hankyongensis</name>
    <dbReference type="NCBI Taxonomy" id="1007089"/>
    <lineage>
        <taxon>Bacteria</taxon>
        <taxon>Pseudomonadati</taxon>
        <taxon>Bacteroidota</taxon>
        <taxon>Chitinophagia</taxon>
        <taxon>Chitinophagales</taxon>
        <taxon>Chitinophagaceae</taxon>
        <taxon>Compostibacter</taxon>
    </lineage>
</organism>
<gene>
    <name evidence="7" type="ORF">GCM10023143_21050</name>
</gene>
<reference evidence="8" key="1">
    <citation type="journal article" date="2019" name="Int. J. Syst. Evol. Microbiol.">
        <title>The Global Catalogue of Microorganisms (GCM) 10K type strain sequencing project: providing services to taxonomists for standard genome sequencing and annotation.</title>
        <authorList>
            <consortium name="The Broad Institute Genomics Platform"/>
            <consortium name="The Broad Institute Genome Sequencing Center for Infectious Disease"/>
            <person name="Wu L."/>
            <person name="Ma J."/>
        </authorList>
    </citation>
    <scope>NUCLEOTIDE SEQUENCE [LARGE SCALE GENOMIC DNA]</scope>
    <source>
        <strain evidence="8">JCM 17664</strain>
    </source>
</reference>
<dbReference type="NCBIfam" id="TIGR02985">
    <property type="entry name" value="Sig70_bacteroi1"/>
    <property type="match status" value="1"/>
</dbReference>
<evidence type="ECO:0000256" key="4">
    <source>
        <dbReference type="ARBA" id="ARBA00023163"/>
    </source>
</evidence>
<dbReference type="Pfam" id="PF08281">
    <property type="entry name" value="Sigma70_r4_2"/>
    <property type="match status" value="1"/>
</dbReference>
<keyword evidence="3" id="KW-0731">Sigma factor</keyword>
<dbReference type="Proteomes" id="UP001501207">
    <property type="component" value="Unassembled WGS sequence"/>
</dbReference>